<evidence type="ECO:0000313" key="3">
    <source>
        <dbReference type="Proteomes" id="UP000199258"/>
    </source>
</evidence>
<organism evidence="2 3">
    <name type="scientific">Arthrobacter subterraneus</name>
    <dbReference type="NCBI Taxonomy" id="335973"/>
    <lineage>
        <taxon>Bacteria</taxon>
        <taxon>Bacillati</taxon>
        <taxon>Actinomycetota</taxon>
        <taxon>Actinomycetes</taxon>
        <taxon>Micrococcales</taxon>
        <taxon>Micrococcaceae</taxon>
        <taxon>Arthrobacter</taxon>
    </lineage>
</organism>
<dbReference type="Proteomes" id="UP000199258">
    <property type="component" value="Unassembled WGS sequence"/>
</dbReference>
<dbReference type="GO" id="GO:0005694">
    <property type="term" value="C:chromosome"/>
    <property type="evidence" value="ECO:0007669"/>
    <property type="project" value="TreeGrafter"/>
</dbReference>
<dbReference type="PANTHER" id="PTHR33375">
    <property type="entry name" value="CHROMOSOME-PARTITIONING PROTEIN PARB-RELATED"/>
    <property type="match status" value="1"/>
</dbReference>
<evidence type="ECO:0000313" key="2">
    <source>
        <dbReference type="EMBL" id="SDI70630.1"/>
    </source>
</evidence>
<dbReference type="Gene3D" id="1.10.10.730">
    <property type="entry name" value="KorB DNA-binding domain"/>
    <property type="match status" value="1"/>
</dbReference>
<dbReference type="RefSeq" id="WP_090587857.1">
    <property type="nucleotide sequence ID" value="NZ_FNDT01000019.1"/>
</dbReference>
<dbReference type="InterPro" id="IPR003115">
    <property type="entry name" value="ParB_N"/>
</dbReference>
<reference evidence="2 3" key="1">
    <citation type="submission" date="2016-10" db="EMBL/GenBank/DDBJ databases">
        <authorList>
            <person name="de Groot N.N."/>
        </authorList>
    </citation>
    <scope>NUCLEOTIDE SEQUENCE [LARGE SCALE GENOMIC DNA]</scope>
    <source>
        <strain evidence="2 3">NP_1H</strain>
    </source>
</reference>
<dbReference type="SUPFAM" id="SSF109709">
    <property type="entry name" value="KorB DNA-binding domain-like"/>
    <property type="match status" value="1"/>
</dbReference>
<dbReference type="GO" id="GO:0007059">
    <property type="term" value="P:chromosome segregation"/>
    <property type="evidence" value="ECO:0007669"/>
    <property type="project" value="TreeGrafter"/>
</dbReference>
<dbReference type="InterPro" id="IPR050336">
    <property type="entry name" value="Chromosome_partition/occlusion"/>
</dbReference>
<dbReference type="InterPro" id="IPR042075">
    <property type="entry name" value="KorB_DNA-db"/>
</dbReference>
<feature type="domain" description="ParB-like N-terminal" evidence="1">
    <location>
        <begin position="5"/>
        <end position="93"/>
    </location>
</feature>
<sequence length="476" mass="52455">MTVLEMIDPATLAIDVNVRADVQLDKAFLDSIKEHGVIQPVVAHRTEDGGVHVLYGQRRTLAAVETAQPLIPVYVVDSLTEADRLAKQVVENDHRQALTDHDRAEAFHQLSLLGVSAAQIARKTGAKKTTVETALKVRANDTATKALADGWTLDQSAALEEFSDDADALACLQEALNEYPDRFDHTVQYLRNERETARLLAEATAEQVKAGKTVVEAAGYQMPEHQYPHALRRADGTPATDDDANAVVLTVTYRNDISVRPVIANWEANGFTLQEYYGGPSSTQSGPMTEDQKEERRRVIKNNKLWDAATEVRHQWLTTLLSRKNPPKDWARFTATTLGNYGNSVAKATAQKQELAAGFAGMPEPGYRSYKDLIEKATTNPNVAVLAMMFAAHESDLSRDSWRHPGTQAAYYLFQLQDWGYTLSEVESIITDHVLARDAEAVAAHEAPEGPGETFEDVHAAEGELTAEEDQYADAS</sequence>
<dbReference type="SMART" id="SM00470">
    <property type="entry name" value="ParB"/>
    <property type="match status" value="1"/>
</dbReference>
<accession>A0A1G8MTH1</accession>
<dbReference type="Pfam" id="PF02195">
    <property type="entry name" value="ParB_N"/>
    <property type="match status" value="1"/>
</dbReference>
<proteinExistence type="predicted"/>
<dbReference type="InterPro" id="IPR036086">
    <property type="entry name" value="ParB/Sulfiredoxin_sf"/>
</dbReference>
<evidence type="ECO:0000259" key="1">
    <source>
        <dbReference type="SMART" id="SM00470"/>
    </source>
</evidence>
<dbReference type="EMBL" id="FNDT01000019">
    <property type="protein sequence ID" value="SDI70630.1"/>
    <property type="molecule type" value="Genomic_DNA"/>
</dbReference>
<keyword evidence="3" id="KW-1185">Reference proteome</keyword>
<name>A0A1G8MTH1_9MICC</name>
<dbReference type="STRING" id="335973.SAMN04488693_11937"/>
<dbReference type="PANTHER" id="PTHR33375:SF1">
    <property type="entry name" value="CHROMOSOME-PARTITIONING PROTEIN PARB-RELATED"/>
    <property type="match status" value="1"/>
</dbReference>
<protein>
    <submittedName>
        <fullName evidence="2">Chromosome partitioning protein, ParB family</fullName>
    </submittedName>
</protein>
<gene>
    <name evidence="2" type="ORF">SAMN04488693_11937</name>
</gene>
<dbReference type="OrthoDB" id="3846919at2"/>
<dbReference type="SUPFAM" id="SSF110849">
    <property type="entry name" value="ParB/Sulfiredoxin"/>
    <property type="match status" value="1"/>
</dbReference>
<dbReference type="Gene3D" id="3.90.1530.10">
    <property type="entry name" value="Conserved hypothetical protein from pyrococcus furiosus pfu- 392566-001, ParB domain"/>
    <property type="match status" value="1"/>
</dbReference>
<dbReference type="AlphaFoldDB" id="A0A1G8MTH1"/>